<reference evidence="2" key="1">
    <citation type="submission" date="2022-11" db="UniProtKB">
        <authorList>
            <consortium name="WormBaseParasite"/>
        </authorList>
    </citation>
    <scope>IDENTIFICATION</scope>
</reference>
<keyword evidence="1" id="KW-1185">Reference proteome</keyword>
<proteinExistence type="predicted"/>
<sequence>MTFFVFFPPPPPQCKVRRFLRLLTGLQHIFPSRCKALLKNVECKATRKVYIKLLQMTNKVTTSIKYIFVKGRSKIQLQRYDLYCLEEVNEAYSMSDQHIKALIGHNSFKNLARKLKLIFLDRTRRNLRFDTHIKRILNY</sequence>
<dbReference type="AlphaFoldDB" id="A0A915J3H3"/>
<dbReference type="Proteomes" id="UP000887565">
    <property type="component" value="Unplaced"/>
</dbReference>
<dbReference type="WBParaSite" id="nRc.2.0.1.t20961-RA">
    <property type="protein sequence ID" value="nRc.2.0.1.t20961-RA"/>
    <property type="gene ID" value="nRc.2.0.1.g20961"/>
</dbReference>
<protein>
    <submittedName>
        <fullName evidence="2">Uncharacterized protein</fullName>
    </submittedName>
</protein>
<accession>A0A915J3H3</accession>
<organism evidence="1 2">
    <name type="scientific">Romanomermis culicivorax</name>
    <name type="common">Nematode worm</name>
    <dbReference type="NCBI Taxonomy" id="13658"/>
    <lineage>
        <taxon>Eukaryota</taxon>
        <taxon>Metazoa</taxon>
        <taxon>Ecdysozoa</taxon>
        <taxon>Nematoda</taxon>
        <taxon>Enoplea</taxon>
        <taxon>Dorylaimia</taxon>
        <taxon>Mermithida</taxon>
        <taxon>Mermithoidea</taxon>
        <taxon>Mermithidae</taxon>
        <taxon>Romanomermis</taxon>
    </lineage>
</organism>
<name>A0A915J3H3_ROMCU</name>
<evidence type="ECO:0000313" key="2">
    <source>
        <dbReference type="WBParaSite" id="nRc.2.0.1.t20961-RA"/>
    </source>
</evidence>
<evidence type="ECO:0000313" key="1">
    <source>
        <dbReference type="Proteomes" id="UP000887565"/>
    </source>
</evidence>